<protein>
    <recommendedName>
        <fullName evidence="3">YcaO domain-containing protein</fullName>
    </recommendedName>
</protein>
<dbReference type="RefSeq" id="WP_203376565.1">
    <property type="nucleotide sequence ID" value="NZ_JAENHP010000003.1"/>
</dbReference>
<gene>
    <name evidence="1" type="ORF">JIG36_13845</name>
</gene>
<comment type="caution">
    <text evidence="1">The sequence shown here is derived from an EMBL/GenBank/DDBJ whole genome shotgun (WGS) entry which is preliminary data.</text>
</comment>
<evidence type="ECO:0000313" key="1">
    <source>
        <dbReference type="EMBL" id="MBM2616643.1"/>
    </source>
</evidence>
<keyword evidence="2" id="KW-1185">Reference proteome</keyword>
<evidence type="ECO:0008006" key="3">
    <source>
        <dbReference type="Google" id="ProtNLM"/>
    </source>
</evidence>
<evidence type="ECO:0000313" key="2">
    <source>
        <dbReference type="Proteomes" id="UP000632138"/>
    </source>
</evidence>
<reference evidence="1 2" key="1">
    <citation type="submission" date="2021-01" db="EMBL/GenBank/DDBJ databases">
        <title>Actinoplanes sp. nov. LDG1-06 isolated from lichen.</title>
        <authorList>
            <person name="Saeng-In P."/>
            <person name="Phongsopitanun W."/>
            <person name="Kanchanasin P."/>
            <person name="Yuki M."/>
            <person name="Kudo T."/>
            <person name="Ohkuma M."/>
            <person name="Tanasupawat S."/>
        </authorList>
    </citation>
    <scope>NUCLEOTIDE SEQUENCE [LARGE SCALE GENOMIC DNA]</scope>
    <source>
        <strain evidence="1 2">LDG1-06</strain>
    </source>
</reference>
<proteinExistence type="predicted"/>
<accession>A0ABS2AB81</accession>
<organism evidence="1 2">
    <name type="scientific">Paractinoplanes ovalisporus</name>
    <dbReference type="NCBI Taxonomy" id="2810368"/>
    <lineage>
        <taxon>Bacteria</taxon>
        <taxon>Bacillati</taxon>
        <taxon>Actinomycetota</taxon>
        <taxon>Actinomycetes</taxon>
        <taxon>Micromonosporales</taxon>
        <taxon>Micromonosporaceae</taxon>
        <taxon>Paractinoplanes</taxon>
    </lineage>
</organism>
<dbReference type="EMBL" id="JAENHP010000003">
    <property type="protein sequence ID" value="MBM2616643.1"/>
    <property type="molecule type" value="Genomic_DNA"/>
</dbReference>
<name>A0ABS2AB81_9ACTN</name>
<dbReference type="Proteomes" id="UP000632138">
    <property type="component" value="Unassembled WGS sequence"/>
</dbReference>
<sequence>MTTYETVSATQGDLPAEQAFCAESLSRTLLDGVSGAPGDWAGRVPLLGRHGQMPSERRNFELAQEAYAEAVPHEAAAGLDVEAIAEWIVGHYPASLYPSVLLGSPHGAAAHLAVALGAAWLPTSIPVTITWPGGSAGNWPGALAFGAGLAASINDRNPDVTVRQVHDPMADGPLCGATVKLHLRWHKLPAAYEKFLRTRIAPGGGTLLLRDLRAWPVVSVTRRYAFQVGSPVSGVKPEAYRADNWEFRHMLDELGALTWVAPDPATPPRYAERSGEPALGVELNRLGRTSHRVLYSRPDMLSACVADLLRQWRPRDGNRCVVECGRLLDPWQARAGGLIPYWCESASSAAVEAAEWWLAGCAPFDRVTVLPGPPGYDGDRVASLGQWRSLASCGRERVPVDRVAASRYPTLPMATRHATRVLAEAGERPEPPTMTMPYALSRLQLSGSPLGLLVS</sequence>